<dbReference type="PATRIC" id="fig|1121305.3.peg.1232"/>
<sequence length="109" mass="12397">MGSRKVIQTYYTDINNLADLLGKLVNSYRLLIGGADELNKIALSRKSDVRDALKRADKLGDIIDEIIDMLEKSSNGYLDYCELKSDIIKGKLNEGYIYTEIEEDLNFKD</sequence>
<comment type="caution">
    <text evidence="1">The sequence shown here is derived from an EMBL/GenBank/DDBJ whole genome shotgun (WGS) entry which is preliminary data.</text>
</comment>
<evidence type="ECO:0000313" key="2">
    <source>
        <dbReference type="Proteomes" id="UP000075374"/>
    </source>
</evidence>
<name>A0A151AN93_9CLOT</name>
<evidence type="ECO:0000313" key="1">
    <source>
        <dbReference type="EMBL" id="KYH29093.1"/>
    </source>
</evidence>
<reference evidence="1 2" key="1">
    <citation type="submission" date="2016-02" db="EMBL/GenBank/DDBJ databases">
        <title>Genome sequence of Clostridium colicanis DSM 13634.</title>
        <authorList>
            <person name="Poehlein A."/>
            <person name="Daniel R."/>
        </authorList>
    </citation>
    <scope>NUCLEOTIDE SEQUENCE [LARGE SCALE GENOMIC DNA]</scope>
    <source>
        <strain evidence="1 2">DSM 13634</strain>
    </source>
</reference>
<dbReference type="AlphaFoldDB" id="A0A151AN93"/>
<dbReference type="EMBL" id="LTBB01000005">
    <property type="protein sequence ID" value="KYH29093.1"/>
    <property type="molecule type" value="Genomic_DNA"/>
</dbReference>
<dbReference type="STRING" id="1121305.CLCOL_12290"/>
<keyword evidence="2" id="KW-1185">Reference proteome</keyword>
<protein>
    <submittedName>
        <fullName evidence="1">Uncharacterized protein</fullName>
    </submittedName>
</protein>
<proteinExistence type="predicted"/>
<accession>A0A151AN93</accession>
<dbReference type="RefSeq" id="WP_061858101.1">
    <property type="nucleotide sequence ID" value="NZ_LTBB01000005.1"/>
</dbReference>
<gene>
    <name evidence="1" type="ORF">CLCOL_12290</name>
</gene>
<dbReference type="Proteomes" id="UP000075374">
    <property type="component" value="Unassembled WGS sequence"/>
</dbReference>
<organism evidence="1 2">
    <name type="scientific">Clostridium colicanis DSM 13634</name>
    <dbReference type="NCBI Taxonomy" id="1121305"/>
    <lineage>
        <taxon>Bacteria</taxon>
        <taxon>Bacillati</taxon>
        <taxon>Bacillota</taxon>
        <taxon>Clostridia</taxon>
        <taxon>Eubacteriales</taxon>
        <taxon>Clostridiaceae</taxon>
        <taxon>Clostridium</taxon>
    </lineage>
</organism>